<evidence type="ECO:0000256" key="3">
    <source>
        <dbReference type="ARBA" id="ARBA00022737"/>
    </source>
</evidence>
<evidence type="ECO:0000256" key="5">
    <source>
        <dbReference type="ARBA" id="ARBA00038253"/>
    </source>
</evidence>
<dbReference type="InterPro" id="IPR051476">
    <property type="entry name" value="Bac_ResReg_Asp_Phosphatase"/>
</dbReference>
<keyword evidence="4" id="KW-0802">TPR repeat</keyword>
<feature type="region of interest" description="Disordered" evidence="6">
    <location>
        <begin position="329"/>
        <end position="351"/>
    </location>
</feature>
<evidence type="ECO:0000256" key="1">
    <source>
        <dbReference type="ARBA" id="ARBA00004496"/>
    </source>
</evidence>
<dbReference type="InterPro" id="IPR019734">
    <property type="entry name" value="TPR_rpt"/>
</dbReference>
<keyword evidence="3" id="KW-0677">Repeat</keyword>
<proteinExistence type="inferred from homology"/>
<comment type="subcellular location">
    <subcellularLocation>
        <location evidence="1">Cytoplasm</location>
    </subcellularLocation>
</comment>
<sequence length="351" mass="37486">MAGMDADHGHQRRATAHALAPAMGLQPARNHRPPPGFSTEDGAWTWLSTHLGALEAAVTAAQERRLLLLIPQLVHPAWPALYRLRPLELWLDLHTRAVAAASSCGQPEEERALLTCGAIALRGLGETGVAVRWVRIALESATLDEDQHSRAEALYQLALCHAANGETTLAIELMTLVLDLRETAPLADTHASALCRLALGEIHLASGQPEPARGYLTRAARELSEAGDRFSLGRALALTGQIHAQQGQHDAAEGFLRPALEALEATGAAAHLAGVQESLGEATLRQGRLREARRLFEVARVRYRHTDARAAGRMAPRIRALRPPAMPIGPAPDVPNLGGFASSSGTAADRG</sequence>
<dbReference type="EMBL" id="CP029192">
    <property type="protein sequence ID" value="QES38621.1"/>
    <property type="molecule type" value="Genomic_DNA"/>
</dbReference>
<evidence type="ECO:0000256" key="6">
    <source>
        <dbReference type="SAM" id="MobiDB-lite"/>
    </source>
</evidence>
<dbReference type="Proteomes" id="UP000322927">
    <property type="component" value="Chromosome"/>
</dbReference>
<evidence type="ECO:0000313" key="8">
    <source>
        <dbReference type="Proteomes" id="UP000322927"/>
    </source>
</evidence>
<accession>A0A5P2CB60</accession>
<name>A0A5P2CB60_STRVZ</name>
<dbReference type="Gene3D" id="1.25.40.10">
    <property type="entry name" value="Tetratricopeptide repeat domain"/>
    <property type="match status" value="2"/>
</dbReference>
<gene>
    <name evidence="7" type="ORF">DEJ48_39155</name>
</gene>
<dbReference type="GO" id="GO:0005737">
    <property type="term" value="C:cytoplasm"/>
    <property type="evidence" value="ECO:0007669"/>
    <property type="project" value="UniProtKB-SubCell"/>
</dbReference>
<organism evidence="7 8">
    <name type="scientific">Streptomyces venezuelae</name>
    <dbReference type="NCBI Taxonomy" id="54571"/>
    <lineage>
        <taxon>Bacteria</taxon>
        <taxon>Bacillati</taxon>
        <taxon>Actinomycetota</taxon>
        <taxon>Actinomycetes</taxon>
        <taxon>Kitasatosporales</taxon>
        <taxon>Streptomycetaceae</taxon>
        <taxon>Streptomyces</taxon>
    </lineage>
</organism>
<evidence type="ECO:0000313" key="7">
    <source>
        <dbReference type="EMBL" id="QES38621.1"/>
    </source>
</evidence>
<dbReference type="Pfam" id="PF13424">
    <property type="entry name" value="TPR_12"/>
    <property type="match status" value="1"/>
</dbReference>
<dbReference type="InterPro" id="IPR011990">
    <property type="entry name" value="TPR-like_helical_dom_sf"/>
</dbReference>
<dbReference type="SUPFAM" id="SSF48452">
    <property type="entry name" value="TPR-like"/>
    <property type="match status" value="1"/>
</dbReference>
<evidence type="ECO:0008006" key="9">
    <source>
        <dbReference type="Google" id="ProtNLM"/>
    </source>
</evidence>
<reference evidence="7 8" key="1">
    <citation type="submission" date="2018-05" db="EMBL/GenBank/DDBJ databases">
        <title>Streptomyces venezuelae.</title>
        <authorList>
            <person name="Kim W."/>
            <person name="Lee N."/>
            <person name="Cho B.-K."/>
        </authorList>
    </citation>
    <scope>NUCLEOTIDE SEQUENCE [LARGE SCALE GENOMIC DNA]</scope>
    <source>
        <strain evidence="7 8">ATCC 14584</strain>
    </source>
</reference>
<comment type="similarity">
    <text evidence="5">Belongs to the Rap family.</text>
</comment>
<dbReference type="AlphaFoldDB" id="A0A5P2CB60"/>
<evidence type="ECO:0000256" key="4">
    <source>
        <dbReference type="ARBA" id="ARBA00022803"/>
    </source>
</evidence>
<keyword evidence="2" id="KW-0963">Cytoplasm</keyword>
<feature type="compositionally biased region" description="Polar residues" evidence="6">
    <location>
        <begin position="341"/>
        <end position="351"/>
    </location>
</feature>
<dbReference type="SMART" id="SM00028">
    <property type="entry name" value="TPR"/>
    <property type="match status" value="3"/>
</dbReference>
<dbReference type="OrthoDB" id="4220321at2"/>
<protein>
    <recommendedName>
        <fullName evidence="9">Tetratricopeptide repeat protein</fullName>
    </recommendedName>
</protein>
<evidence type="ECO:0000256" key="2">
    <source>
        <dbReference type="ARBA" id="ARBA00022490"/>
    </source>
</evidence>
<dbReference type="PANTHER" id="PTHR46630">
    <property type="entry name" value="TETRATRICOPEPTIDE REPEAT PROTEIN 29"/>
    <property type="match status" value="1"/>
</dbReference>
<dbReference type="PANTHER" id="PTHR46630:SF1">
    <property type="entry name" value="TETRATRICOPEPTIDE REPEAT PROTEIN 29"/>
    <property type="match status" value="1"/>
</dbReference>